<dbReference type="Proteomes" id="UP001210770">
    <property type="component" value="Chromosome"/>
</dbReference>
<protein>
    <submittedName>
        <fullName evidence="3">PRC-barrel domain-containing protein</fullName>
    </submittedName>
</protein>
<gene>
    <name evidence="3" type="ORF">PL336_14310</name>
    <name evidence="4" type="ORF">T7987_14745</name>
</gene>
<dbReference type="PANTHER" id="PTHR36505:SF1">
    <property type="entry name" value="BLR1072 PROTEIN"/>
    <property type="match status" value="1"/>
</dbReference>
<dbReference type="EMBL" id="CP139725">
    <property type="protein sequence ID" value="WPZ21410.1"/>
    <property type="molecule type" value="Genomic_DNA"/>
</dbReference>
<dbReference type="AlphaFoldDB" id="A0AAX3LNL2"/>
<reference evidence="3" key="1">
    <citation type="submission" date="2023-01" db="EMBL/GenBank/DDBJ databases">
        <title>Comparative genomic analysis of cold water coral derived Sulfitobacter faviae: insights into their metabolism and habitat adaptation.</title>
        <authorList>
            <person name="Guo Y."/>
            <person name="Lin S."/>
            <person name="Huang Z."/>
            <person name="Tang K."/>
            <person name="Wang X."/>
        </authorList>
    </citation>
    <scope>NUCLEOTIDE SEQUENCE</scope>
    <source>
        <strain evidence="3">SCSIO W_1865</strain>
    </source>
</reference>
<name>A0AAX3LNL2_9RHOB</name>
<proteinExistence type="predicted"/>
<dbReference type="PANTHER" id="PTHR36505">
    <property type="entry name" value="BLR1072 PROTEIN"/>
    <property type="match status" value="1"/>
</dbReference>
<evidence type="ECO:0000313" key="3">
    <source>
        <dbReference type="EMBL" id="WCE69956.1"/>
    </source>
</evidence>
<reference evidence="4 6" key="2">
    <citation type="submission" date="2023-11" db="EMBL/GenBank/DDBJ databases">
        <title>From the Deep-Sea to the Surface: Bacterial Genomes Isolated from the Moytirra Hydrothermal Vent Plume.</title>
        <authorList>
            <person name="Major S.R."/>
        </authorList>
    </citation>
    <scope>NUCLEOTIDE SEQUENCE [LARGE SCALE GENOMIC DNA]</scope>
    <source>
        <strain evidence="4 6">OXR-9</strain>
    </source>
</reference>
<evidence type="ECO:0000259" key="2">
    <source>
        <dbReference type="Pfam" id="PF05239"/>
    </source>
</evidence>
<feature type="chain" id="PRO_5043567608" evidence="1">
    <location>
        <begin position="25"/>
        <end position="380"/>
    </location>
</feature>
<evidence type="ECO:0000313" key="5">
    <source>
        <dbReference type="Proteomes" id="UP001210770"/>
    </source>
</evidence>
<accession>A0AAX3LNL2</accession>
<dbReference type="Gene3D" id="2.30.30.240">
    <property type="entry name" value="PRC-barrel domain"/>
    <property type="match status" value="1"/>
</dbReference>
<evidence type="ECO:0000256" key="1">
    <source>
        <dbReference type="SAM" id="SignalP"/>
    </source>
</evidence>
<sequence length="380" mass="40883">MIYTKTLMAGVSAVALFAAAPVLAQDATENVEETIERNAEVEAEMEAEVEGGAAATANVAGGQVVVEQEDAEVDVTVPEPDVNVSQDAPVVTVEQGQPEVNVAVPEPTVRVQQQAPIITVEQAQPQVTVRIPEPVVTVQVPKPQVDVDTGEPIVDLEQPEPVVKFVRPEPKVTIEEAEPRVTVEQAEADVNVAESEEARVDVEQQEANVNVQQGEDANVVVEEAEAPQVNVEGAEGAEIDVEQEQARVLMEDFNADEQGNMAEEDRARYQENVQRLPIFNLTAEELTGRSVATETGEDVGEIDFIGVRGDTVVAIIGVGGFLGMGENEVAIPVEKLIMREDEVIVPGVTEERLESMPEFNEAEVEILDPGMRLAESVGLD</sequence>
<evidence type="ECO:0000313" key="6">
    <source>
        <dbReference type="Proteomes" id="UP001326567"/>
    </source>
</evidence>
<feature type="signal peptide" evidence="1">
    <location>
        <begin position="1"/>
        <end position="24"/>
    </location>
</feature>
<dbReference type="RefSeq" id="WP_271688303.1">
    <property type="nucleotide sequence ID" value="NZ_CP116423.1"/>
</dbReference>
<dbReference type="EMBL" id="CP116423">
    <property type="protein sequence ID" value="WCE69956.1"/>
    <property type="molecule type" value="Genomic_DNA"/>
</dbReference>
<organism evidence="3 5">
    <name type="scientific">Sulfitobacter faviae</name>
    <dbReference type="NCBI Taxonomy" id="1775881"/>
    <lineage>
        <taxon>Bacteria</taxon>
        <taxon>Pseudomonadati</taxon>
        <taxon>Pseudomonadota</taxon>
        <taxon>Alphaproteobacteria</taxon>
        <taxon>Rhodobacterales</taxon>
        <taxon>Roseobacteraceae</taxon>
        <taxon>Sulfitobacter</taxon>
    </lineage>
</organism>
<feature type="domain" description="PRC-barrel" evidence="2">
    <location>
        <begin position="283"/>
        <end position="350"/>
    </location>
</feature>
<evidence type="ECO:0000313" key="4">
    <source>
        <dbReference type="EMBL" id="WPZ21410.1"/>
    </source>
</evidence>
<keyword evidence="1" id="KW-0732">Signal</keyword>
<keyword evidence="6" id="KW-1185">Reference proteome</keyword>
<dbReference type="SUPFAM" id="SSF50346">
    <property type="entry name" value="PRC-barrel domain"/>
    <property type="match status" value="1"/>
</dbReference>
<dbReference type="InterPro" id="IPR011033">
    <property type="entry name" value="PRC_barrel-like_sf"/>
</dbReference>
<dbReference type="InterPro" id="IPR027275">
    <property type="entry name" value="PRC-brl_dom"/>
</dbReference>
<dbReference type="Pfam" id="PF05239">
    <property type="entry name" value="PRC"/>
    <property type="match status" value="1"/>
</dbReference>
<dbReference type="Proteomes" id="UP001326567">
    <property type="component" value="Chromosome"/>
</dbReference>